<proteinExistence type="predicted"/>
<reference evidence="2" key="1">
    <citation type="journal article" date="2021" name="Sci. Rep.">
        <title>Diploid genomic architecture of Nitzschia inconspicua, an elite biomass production diatom.</title>
        <authorList>
            <person name="Oliver A."/>
            <person name="Podell S."/>
            <person name="Pinowska A."/>
            <person name="Traller J.C."/>
            <person name="Smith S.R."/>
            <person name="McClure R."/>
            <person name="Beliaev A."/>
            <person name="Bohutskyi P."/>
            <person name="Hill E.A."/>
            <person name="Rabines A."/>
            <person name="Zheng H."/>
            <person name="Allen L.Z."/>
            <person name="Kuo A."/>
            <person name="Grigoriev I.V."/>
            <person name="Allen A.E."/>
            <person name="Hazlebeck D."/>
            <person name="Allen E.E."/>
        </authorList>
    </citation>
    <scope>NUCLEOTIDE SEQUENCE</scope>
    <source>
        <strain evidence="2">Hildebrandi</strain>
    </source>
</reference>
<evidence type="ECO:0000313" key="2">
    <source>
        <dbReference type="EMBL" id="KAG7373019.1"/>
    </source>
</evidence>
<keyword evidence="3" id="KW-1185">Reference proteome</keyword>
<reference evidence="2" key="2">
    <citation type="submission" date="2021-04" db="EMBL/GenBank/DDBJ databases">
        <authorList>
            <person name="Podell S."/>
        </authorList>
    </citation>
    <scope>NUCLEOTIDE SEQUENCE</scope>
    <source>
        <strain evidence="2">Hildebrandi</strain>
    </source>
</reference>
<comment type="caution">
    <text evidence="2">The sequence shown here is derived from an EMBL/GenBank/DDBJ whole genome shotgun (WGS) entry which is preliminary data.</text>
</comment>
<feature type="region of interest" description="Disordered" evidence="1">
    <location>
        <begin position="54"/>
        <end position="81"/>
    </location>
</feature>
<dbReference type="EMBL" id="JAGRRH010000002">
    <property type="protein sequence ID" value="KAG7373019.1"/>
    <property type="molecule type" value="Genomic_DNA"/>
</dbReference>
<feature type="compositionally biased region" description="Basic residues" evidence="1">
    <location>
        <begin position="72"/>
        <end position="81"/>
    </location>
</feature>
<gene>
    <name evidence="2" type="ORF">IV203_033743</name>
</gene>
<dbReference type="AlphaFoldDB" id="A0A9K3Q9C4"/>
<evidence type="ECO:0000313" key="3">
    <source>
        <dbReference type="Proteomes" id="UP000693970"/>
    </source>
</evidence>
<protein>
    <submittedName>
        <fullName evidence="2">Uncharacterized protein</fullName>
    </submittedName>
</protein>
<organism evidence="2 3">
    <name type="scientific">Nitzschia inconspicua</name>
    <dbReference type="NCBI Taxonomy" id="303405"/>
    <lineage>
        <taxon>Eukaryota</taxon>
        <taxon>Sar</taxon>
        <taxon>Stramenopiles</taxon>
        <taxon>Ochrophyta</taxon>
        <taxon>Bacillariophyta</taxon>
        <taxon>Bacillariophyceae</taxon>
        <taxon>Bacillariophycidae</taxon>
        <taxon>Bacillariales</taxon>
        <taxon>Bacillariaceae</taxon>
        <taxon>Nitzschia</taxon>
    </lineage>
</organism>
<sequence>MGIQQGISKGACVAKMGATMGVGSPTKFVEAPLDKKWNDYIRIRSERGMGDNEFIDKFRGQDGEDIVESTKRSSRRGRTSE</sequence>
<name>A0A9K3Q9C4_9STRA</name>
<evidence type="ECO:0000256" key="1">
    <source>
        <dbReference type="SAM" id="MobiDB-lite"/>
    </source>
</evidence>
<accession>A0A9K3Q9C4</accession>
<dbReference type="Proteomes" id="UP000693970">
    <property type="component" value="Unassembled WGS sequence"/>
</dbReference>